<keyword evidence="3" id="KW-1246">Viral tail fiber assembly</keyword>
<evidence type="ECO:0000256" key="1">
    <source>
        <dbReference type="ARBA" id="ARBA00008579"/>
    </source>
</evidence>
<organism evidence="4 5">
    <name type="scientific">Erwinia phage vB_EamM_TropicalSun</name>
    <dbReference type="NCBI Taxonomy" id="2591372"/>
    <lineage>
        <taxon>Viruses</taxon>
        <taxon>Duplodnaviria</taxon>
        <taxon>Heunggongvirae</taxon>
        <taxon>Uroviricota</taxon>
        <taxon>Caudoviricetes</taxon>
        <taxon>Lindbergviridae</taxon>
        <taxon>Myosmarvirus</taxon>
        <taxon>Myosmarvirus myosmar</taxon>
    </lineage>
</organism>
<evidence type="ECO:0000256" key="2">
    <source>
        <dbReference type="ARBA" id="ARBA00022465"/>
    </source>
</evidence>
<accession>A0A5B9NNT5</accession>
<evidence type="ECO:0000313" key="5">
    <source>
        <dbReference type="Proteomes" id="UP000322055"/>
    </source>
</evidence>
<evidence type="ECO:0000256" key="3">
    <source>
        <dbReference type="ARBA" id="ARBA00023138"/>
    </source>
</evidence>
<evidence type="ECO:0000313" key="4">
    <source>
        <dbReference type="EMBL" id="QEG13830.1"/>
    </source>
</evidence>
<dbReference type="Pfam" id="PF02413">
    <property type="entry name" value="Caudo_TAP"/>
    <property type="match status" value="1"/>
</dbReference>
<reference evidence="4 5" key="1">
    <citation type="submission" date="2019-06" db="EMBL/GenBank/DDBJ databases">
        <authorList>
            <person name="Handoko Y.A."/>
            <person name="Wardani A.K."/>
            <person name="Sutrisno A."/>
            <person name="Widjanarko S.B."/>
            <person name="Sharma R."/>
            <person name="Grose J.H."/>
        </authorList>
    </citation>
    <scope>NUCLEOTIDE SEQUENCE [LARGE SCALE GENOMIC DNA]</scope>
</reference>
<name>A0A5B9NNT5_9CAUD</name>
<gene>
    <name evidence="4" type="ORF">TROPICALSUN_40</name>
</gene>
<keyword evidence="2" id="KW-1245">Viral tail assembly</keyword>
<dbReference type="InterPro" id="IPR003458">
    <property type="entry name" value="Phage_T4_Gp38_tail_assem"/>
</dbReference>
<comment type="similarity">
    <text evidence="1">Belongs to the tfa family.</text>
</comment>
<keyword evidence="2" id="KW-1188">Viral release from host cell</keyword>
<protein>
    <submittedName>
        <fullName evidence="4">Putative tail fiber assembly protein</fullName>
    </submittedName>
</protein>
<proteinExistence type="inferred from homology"/>
<dbReference type="GO" id="GO:0098004">
    <property type="term" value="P:virus tail fiber assembly"/>
    <property type="evidence" value="ECO:0007669"/>
    <property type="project" value="UniProtKB-KW"/>
</dbReference>
<dbReference type="EMBL" id="MN013090">
    <property type="protein sequence ID" value="QEG13830.1"/>
    <property type="molecule type" value="Genomic_DNA"/>
</dbReference>
<dbReference type="Proteomes" id="UP000322055">
    <property type="component" value="Segment"/>
</dbReference>
<sequence length="179" mass="20090">MDYGGHGMMNLKNFSVYTPEKPAFDVDAIYIKAETGEDWYQVQKLFADDTVKVMYREDGFIATATKDVTTLFPAMHSVVELHPDAVPSDVNAPGKWAFVDGKIIIREKPIEEVVAFNTAKRKQLLREASDEVAALEDAETLGESTDEEVAMLKSWRAYRLAVSRVDTSLVDVDWPKKPS</sequence>